<protein>
    <submittedName>
        <fullName evidence="2">Uncharacterized protein</fullName>
    </submittedName>
</protein>
<dbReference type="EMBL" id="OX459942">
    <property type="protein sequence ID" value="CAI9176312.1"/>
    <property type="molecule type" value="Genomic_DNA"/>
</dbReference>
<sequence>MTPEASASLVSHVGACGVEALHTASLLLSRVAFGEYCADTVAHTVPRTPSKPSAGAKGVPAVVSQPLGIRQPPELGTRAAARTGHPRPSPGRSPPPRARRDSSCDASTSRQPAGSRPWTAATPGDAEAAAACPRRSLEHRRMRQPRGLSRSRRIPGPSPPSLSAGDRQEALVLGPSPSLRVS</sequence>
<reference evidence="2" key="1">
    <citation type="submission" date="2023-04" db="EMBL/GenBank/DDBJ databases">
        <authorList>
            <consortium name="ELIXIR-Norway"/>
        </authorList>
    </citation>
    <scope>NUCLEOTIDE SEQUENCE [LARGE SCALE GENOMIC DNA]</scope>
</reference>
<dbReference type="Proteomes" id="UP001176941">
    <property type="component" value="Chromosome 6"/>
</dbReference>
<gene>
    <name evidence="2" type="ORF">MRATA1EN1_LOCUS25274</name>
</gene>
<organism evidence="2 3">
    <name type="scientific">Rangifer tarandus platyrhynchus</name>
    <name type="common">Svalbard reindeer</name>
    <dbReference type="NCBI Taxonomy" id="3082113"/>
    <lineage>
        <taxon>Eukaryota</taxon>
        <taxon>Metazoa</taxon>
        <taxon>Chordata</taxon>
        <taxon>Craniata</taxon>
        <taxon>Vertebrata</taxon>
        <taxon>Euteleostomi</taxon>
        <taxon>Mammalia</taxon>
        <taxon>Eutheria</taxon>
        <taxon>Laurasiatheria</taxon>
        <taxon>Artiodactyla</taxon>
        <taxon>Ruminantia</taxon>
        <taxon>Pecora</taxon>
        <taxon>Cervidae</taxon>
        <taxon>Odocoileinae</taxon>
        <taxon>Rangifer</taxon>
    </lineage>
</organism>
<proteinExistence type="predicted"/>
<feature type="compositionally biased region" description="Basic residues" evidence="1">
    <location>
        <begin position="137"/>
        <end position="153"/>
    </location>
</feature>
<evidence type="ECO:0000313" key="3">
    <source>
        <dbReference type="Proteomes" id="UP001176941"/>
    </source>
</evidence>
<evidence type="ECO:0000313" key="2">
    <source>
        <dbReference type="EMBL" id="CAI9176312.1"/>
    </source>
</evidence>
<accession>A0ABN8ZQS3</accession>
<name>A0ABN8ZQS3_RANTA</name>
<feature type="compositionally biased region" description="Low complexity" evidence="1">
    <location>
        <begin position="120"/>
        <end position="131"/>
    </location>
</feature>
<feature type="compositionally biased region" description="Pro residues" evidence="1">
    <location>
        <begin position="87"/>
        <end position="96"/>
    </location>
</feature>
<keyword evidence="3" id="KW-1185">Reference proteome</keyword>
<feature type="region of interest" description="Disordered" evidence="1">
    <location>
        <begin position="44"/>
        <end position="182"/>
    </location>
</feature>
<evidence type="ECO:0000256" key="1">
    <source>
        <dbReference type="SAM" id="MobiDB-lite"/>
    </source>
</evidence>